<evidence type="ECO:0000259" key="1">
    <source>
        <dbReference type="Pfam" id="PF01425"/>
    </source>
</evidence>
<dbReference type="InterPro" id="IPR052739">
    <property type="entry name" value="FAAH2"/>
</dbReference>
<name>A0A562BLE7_9BURK</name>
<reference evidence="2 3" key="1">
    <citation type="submission" date="2019-07" db="EMBL/GenBank/DDBJ databases">
        <title>Genome sequencing of lignin-degrading bacterial isolates.</title>
        <authorList>
            <person name="Gladden J."/>
        </authorList>
    </citation>
    <scope>NUCLEOTIDE SEQUENCE [LARGE SCALE GENOMIC DNA]</scope>
    <source>
        <strain evidence="2 3">J11</strain>
    </source>
</reference>
<dbReference type="EMBL" id="VLJN01000015">
    <property type="protein sequence ID" value="TWG86024.1"/>
    <property type="molecule type" value="Genomic_DNA"/>
</dbReference>
<dbReference type="PANTHER" id="PTHR43372">
    <property type="entry name" value="FATTY-ACID AMIDE HYDROLASE"/>
    <property type="match status" value="1"/>
</dbReference>
<feature type="domain" description="Amidase" evidence="1">
    <location>
        <begin position="58"/>
        <end position="489"/>
    </location>
</feature>
<dbReference type="NCBIfam" id="NF004816">
    <property type="entry name" value="PRK06170.1"/>
    <property type="match status" value="1"/>
</dbReference>
<dbReference type="InterPro" id="IPR023631">
    <property type="entry name" value="Amidase_dom"/>
</dbReference>
<dbReference type="PIRSF" id="PIRSF001221">
    <property type="entry name" value="Amidase_fungi"/>
    <property type="match status" value="1"/>
</dbReference>
<sequence>MTQPFSPHAEALPPRSSHAAVSGDILAASYQPLWHAARSLADGGTTARELVALCEAAWRRGHKTINAIVLSDFDRAYEAAGQSDRRRAGGQALGPLDGIPFTIKESFDVAGWPTTCGSPALRDHVAAADAVVVKRLRDAGAVLLGKTNVPLGLRDWQTYNAVYGTTRNPRDPALTPGGSSGGSAAAVCAGMSFFDIGSDIGSSLRNPAHYCGVFSHKSSHGIVPLAGHGTGARHFGEQDINVAGPVTRSARDLELVLGAIAGPADEHAPAWRLDLPACGHRALSDFRVALLPSHPVAEVDREVSERIEALGDALRCHGATVRANVRPDFDATELWRTYVLLLRATTSVHMGDAAFDDALARAGTPGAGDDGGSYARLQFAGATLRHREWLQLQAARERFARAWARFFDEFDVLLCPAAATSAFPIDEAGEPWRRHLTVNGRPQPMTTQLFWAGHSGLCGLPSTVAPIGPGRSGMPVGVQIVAGRYRDLTALRFASLLEDAGYGFVPPDGPV</sequence>
<dbReference type="Gene3D" id="3.90.1300.10">
    <property type="entry name" value="Amidase signature (AS) domain"/>
    <property type="match status" value="1"/>
</dbReference>
<protein>
    <submittedName>
        <fullName evidence="2">Amidase</fullName>
    </submittedName>
</protein>
<gene>
    <name evidence="2" type="ORF">L602_002200000790</name>
</gene>
<keyword evidence="3" id="KW-1185">Reference proteome</keyword>
<organism evidence="2 3">
    <name type="scientific">Cupriavidus gilardii J11</name>
    <dbReference type="NCBI Taxonomy" id="936133"/>
    <lineage>
        <taxon>Bacteria</taxon>
        <taxon>Pseudomonadati</taxon>
        <taxon>Pseudomonadota</taxon>
        <taxon>Betaproteobacteria</taxon>
        <taxon>Burkholderiales</taxon>
        <taxon>Burkholderiaceae</taxon>
        <taxon>Cupriavidus</taxon>
    </lineage>
</organism>
<dbReference type="PANTHER" id="PTHR43372:SF4">
    <property type="entry name" value="FATTY-ACID AMIDE HYDROLASE 2"/>
    <property type="match status" value="1"/>
</dbReference>
<accession>A0A562BLE7</accession>
<dbReference type="SUPFAM" id="SSF75304">
    <property type="entry name" value="Amidase signature (AS) enzymes"/>
    <property type="match status" value="1"/>
</dbReference>
<dbReference type="Pfam" id="PF01425">
    <property type="entry name" value="Amidase"/>
    <property type="match status" value="1"/>
</dbReference>
<dbReference type="GO" id="GO:0012505">
    <property type="term" value="C:endomembrane system"/>
    <property type="evidence" value="ECO:0007669"/>
    <property type="project" value="TreeGrafter"/>
</dbReference>
<dbReference type="Proteomes" id="UP000318141">
    <property type="component" value="Unassembled WGS sequence"/>
</dbReference>
<dbReference type="InterPro" id="IPR036928">
    <property type="entry name" value="AS_sf"/>
</dbReference>
<evidence type="ECO:0000313" key="3">
    <source>
        <dbReference type="Proteomes" id="UP000318141"/>
    </source>
</evidence>
<dbReference type="AlphaFoldDB" id="A0A562BLE7"/>
<proteinExistence type="predicted"/>
<comment type="caution">
    <text evidence="2">The sequence shown here is derived from an EMBL/GenBank/DDBJ whole genome shotgun (WGS) entry which is preliminary data.</text>
</comment>
<evidence type="ECO:0000313" key="2">
    <source>
        <dbReference type="EMBL" id="TWG86024.1"/>
    </source>
</evidence>